<evidence type="ECO:0000313" key="2">
    <source>
        <dbReference type="Proteomes" id="UP000760480"/>
    </source>
</evidence>
<keyword evidence="2" id="KW-1185">Reference proteome</keyword>
<organism evidence="1 2">
    <name type="scientific">Candidatus Competibacter phosphatis</name>
    <dbReference type="NCBI Taxonomy" id="221280"/>
    <lineage>
        <taxon>Bacteria</taxon>
        <taxon>Pseudomonadati</taxon>
        <taxon>Pseudomonadota</taxon>
        <taxon>Gammaproteobacteria</taxon>
        <taxon>Candidatus Competibacteraceae</taxon>
        <taxon>Candidatus Competibacter</taxon>
    </lineage>
</organism>
<dbReference type="Proteomes" id="UP000760480">
    <property type="component" value="Unassembled WGS sequence"/>
</dbReference>
<gene>
    <name evidence="1" type="ORF">E4P82_09535</name>
</gene>
<proteinExistence type="predicted"/>
<dbReference type="RefSeq" id="WP_169248669.1">
    <property type="nucleotide sequence ID" value="NZ_SPMZ01000026.1"/>
</dbReference>
<accession>A0ABX1TLH9</accession>
<dbReference type="Gene3D" id="3.40.50.2300">
    <property type="match status" value="1"/>
</dbReference>
<sequence>MSCSIKKVDAIYITQQNGVNSKTLPDIVKIASTHHIPTFSQAGSTEVKAGLLLSLSQAGFKYVGNF</sequence>
<evidence type="ECO:0000313" key="1">
    <source>
        <dbReference type="EMBL" id="NMQ19414.1"/>
    </source>
</evidence>
<name>A0ABX1TLH9_9GAMM</name>
<protein>
    <submittedName>
        <fullName evidence="1">Uncharacterized protein</fullName>
    </submittedName>
</protein>
<dbReference type="EMBL" id="SPMZ01000026">
    <property type="protein sequence ID" value="NMQ19414.1"/>
    <property type="molecule type" value="Genomic_DNA"/>
</dbReference>
<reference evidence="1 2" key="1">
    <citation type="submission" date="2019-03" db="EMBL/GenBank/DDBJ databases">
        <title>Metabolic reconstructions from genomes of highly enriched 'Candidatus Accumulibacter' and 'Candidatus Competibacter' bioreactor populations.</title>
        <authorList>
            <person name="Annavajhala M.K."/>
            <person name="Welles L."/>
            <person name="Abbas B."/>
            <person name="Sorokin D."/>
            <person name="Park H."/>
            <person name="Van Loosdrecht M."/>
            <person name="Chandran K."/>
        </authorList>
    </citation>
    <scope>NUCLEOTIDE SEQUENCE [LARGE SCALE GENOMIC DNA]</scope>
    <source>
        <strain evidence="1 2">SBR_G</strain>
    </source>
</reference>
<comment type="caution">
    <text evidence="1">The sequence shown here is derived from an EMBL/GenBank/DDBJ whole genome shotgun (WGS) entry which is preliminary data.</text>
</comment>